<organism evidence="2">
    <name type="scientific">Rhipicephalus appendiculatus</name>
    <name type="common">Brown ear tick</name>
    <dbReference type="NCBI Taxonomy" id="34631"/>
    <lineage>
        <taxon>Eukaryota</taxon>
        <taxon>Metazoa</taxon>
        <taxon>Ecdysozoa</taxon>
        <taxon>Arthropoda</taxon>
        <taxon>Chelicerata</taxon>
        <taxon>Arachnida</taxon>
        <taxon>Acari</taxon>
        <taxon>Parasitiformes</taxon>
        <taxon>Ixodida</taxon>
        <taxon>Ixodoidea</taxon>
        <taxon>Ixodidae</taxon>
        <taxon>Rhipicephalinae</taxon>
        <taxon>Rhipicephalus</taxon>
        <taxon>Rhipicephalus</taxon>
    </lineage>
</organism>
<evidence type="ECO:0000256" key="1">
    <source>
        <dbReference type="SAM" id="SignalP"/>
    </source>
</evidence>
<sequence length="168" mass="18946">MSTRYAHVVSLIAAIAAVVGATDLGDFFQRIHDEGSVTTYQCYRNGTTLEPPSSRNFTVLWRSEGQRYNRAQCTCTYVLEGDTEEHTIEVSARYRRGKDYAIISAQGASAYLHQLLPPYQGEGYYFEEEVSSNGVPVFKIYDTDETCTNAKALRDQVCPEPCDLEYVR</sequence>
<feature type="chain" id="PRO_5007286503" description="Lipocalin" evidence="1">
    <location>
        <begin position="22"/>
        <end position="168"/>
    </location>
</feature>
<dbReference type="EMBL" id="GEDV01003440">
    <property type="protein sequence ID" value="JAP85117.1"/>
    <property type="molecule type" value="Transcribed_RNA"/>
</dbReference>
<dbReference type="AlphaFoldDB" id="A0A131Z1G1"/>
<evidence type="ECO:0008006" key="3">
    <source>
        <dbReference type="Google" id="ProtNLM"/>
    </source>
</evidence>
<evidence type="ECO:0000313" key="2">
    <source>
        <dbReference type="EMBL" id="JAP85117.1"/>
    </source>
</evidence>
<protein>
    <recommendedName>
        <fullName evidence="3">Lipocalin</fullName>
    </recommendedName>
</protein>
<name>A0A131Z1G1_RHIAP</name>
<keyword evidence="1" id="KW-0732">Signal</keyword>
<feature type="signal peptide" evidence="1">
    <location>
        <begin position="1"/>
        <end position="21"/>
    </location>
</feature>
<reference evidence="2" key="1">
    <citation type="journal article" date="2016" name="Ticks Tick Borne Dis.">
        <title>De novo assembly and annotation of the salivary gland transcriptome of Rhipicephalus appendiculatus male and female ticks during blood feeding.</title>
        <authorList>
            <person name="de Castro M.H."/>
            <person name="de Klerk D."/>
            <person name="Pienaar R."/>
            <person name="Latif A.A."/>
            <person name="Rees D.J."/>
            <person name="Mans B.J."/>
        </authorList>
    </citation>
    <scope>NUCLEOTIDE SEQUENCE</scope>
    <source>
        <tissue evidence="2">Salivary glands</tissue>
    </source>
</reference>
<proteinExistence type="predicted"/>
<accession>A0A131Z1G1</accession>